<dbReference type="Proteomes" id="UP001626536">
    <property type="component" value="Chromosome"/>
</dbReference>
<keyword evidence="1 2" id="KW-0129">CBS domain</keyword>
<protein>
    <submittedName>
        <fullName evidence="4">CBS domain-containing protein</fullName>
    </submittedName>
</protein>
<evidence type="ECO:0000259" key="3">
    <source>
        <dbReference type="PROSITE" id="PS51371"/>
    </source>
</evidence>
<dbReference type="PANTHER" id="PTHR43080:SF2">
    <property type="entry name" value="CBS DOMAIN-CONTAINING PROTEIN"/>
    <property type="match status" value="1"/>
</dbReference>
<dbReference type="PROSITE" id="PS51371">
    <property type="entry name" value="CBS"/>
    <property type="match status" value="2"/>
</dbReference>
<dbReference type="Gene3D" id="3.10.580.10">
    <property type="entry name" value="CBS-domain"/>
    <property type="match status" value="1"/>
</dbReference>
<dbReference type="SUPFAM" id="SSF54631">
    <property type="entry name" value="CBS-domain pair"/>
    <property type="match status" value="1"/>
</dbReference>
<proteinExistence type="predicted"/>
<accession>A0ABZ0HRJ4</accession>
<dbReference type="Pfam" id="PF00571">
    <property type="entry name" value="CBS"/>
    <property type="match status" value="2"/>
</dbReference>
<feature type="domain" description="CBS" evidence="3">
    <location>
        <begin position="8"/>
        <end position="68"/>
    </location>
</feature>
<name>A0ABZ0HRJ4_9HYPH</name>
<evidence type="ECO:0000313" key="5">
    <source>
        <dbReference type="Proteomes" id="UP001626536"/>
    </source>
</evidence>
<sequence>MTIARILAAKGREVVTTQPHRTLAEATDILVRKNIGAVVVADVEGQVLGILSERDIVRAISRRGSAALADAVTMHMTGVVTTSEGEHILMAMEKMTKERFRHLPVMSQGRLAGIVSIGDLVNYRIAECEFEHRQMREYIATAGTVELPHGR</sequence>
<dbReference type="RefSeq" id="WP_407338647.1">
    <property type="nucleotide sequence ID" value="NZ_CP136862.1"/>
</dbReference>
<feature type="domain" description="CBS" evidence="3">
    <location>
        <begin position="74"/>
        <end position="131"/>
    </location>
</feature>
<dbReference type="EMBL" id="CP136862">
    <property type="protein sequence ID" value="WOJ89204.1"/>
    <property type="molecule type" value="Genomic_DNA"/>
</dbReference>
<evidence type="ECO:0000313" key="4">
    <source>
        <dbReference type="EMBL" id="WOJ89204.1"/>
    </source>
</evidence>
<dbReference type="InterPro" id="IPR044725">
    <property type="entry name" value="CBSX3_CBS_dom"/>
</dbReference>
<reference evidence="4 5" key="1">
    <citation type="submission" date="2023-10" db="EMBL/GenBank/DDBJ databases">
        <title>Novel methanotroph of the genus Methylocapsa from a subarctic wetland.</title>
        <authorList>
            <person name="Belova S.E."/>
            <person name="Oshkin I.Y."/>
            <person name="Miroshnikov K."/>
            <person name="Dedysh S.N."/>
        </authorList>
    </citation>
    <scope>NUCLEOTIDE SEQUENCE [LARGE SCALE GENOMIC DNA]</scope>
    <source>
        <strain evidence="4 5">RX1</strain>
    </source>
</reference>
<evidence type="ECO:0000256" key="1">
    <source>
        <dbReference type="ARBA" id="ARBA00023122"/>
    </source>
</evidence>
<dbReference type="CDD" id="cd04623">
    <property type="entry name" value="CBS_pair_bac_euk"/>
    <property type="match status" value="1"/>
</dbReference>
<evidence type="ECO:0000256" key="2">
    <source>
        <dbReference type="PROSITE-ProRule" id="PRU00703"/>
    </source>
</evidence>
<dbReference type="InterPro" id="IPR046342">
    <property type="entry name" value="CBS_dom_sf"/>
</dbReference>
<dbReference type="SMART" id="SM00116">
    <property type="entry name" value="CBS"/>
    <property type="match status" value="2"/>
</dbReference>
<dbReference type="PANTHER" id="PTHR43080">
    <property type="entry name" value="CBS DOMAIN-CONTAINING PROTEIN CBSX3, MITOCHONDRIAL"/>
    <property type="match status" value="1"/>
</dbReference>
<keyword evidence="5" id="KW-1185">Reference proteome</keyword>
<organism evidence="4 5">
    <name type="scientific">Methylocapsa polymorpha</name>
    <dbReference type="NCBI Taxonomy" id="3080828"/>
    <lineage>
        <taxon>Bacteria</taxon>
        <taxon>Pseudomonadati</taxon>
        <taxon>Pseudomonadota</taxon>
        <taxon>Alphaproteobacteria</taxon>
        <taxon>Hyphomicrobiales</taxon>
        <taxon>Beijerinckiaceae</taxon>
        <taxon>Methylocapsa</taxon>
    </lineage>
</organism>
<gene>
    <name evidence="4" type="ORF">RZS28_15550</name>
</gene>
<dbReference type="InterPro" id="IPR051257">
    <property type="entry name" value="Diverse_CBS-Domain"/>
</dbReference>
<dbReference type="InterPro" id="IPR000644">
    <property type="entry name" value="CBS_dom"/>
</dbReference>